<name>A0A147EZ96_MICTE</name>
<organism evidence="1 2">
    <name type="scientific">Microbacterium testaceum</name>
    <name type="common">Aureobacterium testaceum</name>
    <name type="synonym">Brevibacterium testaceum</name>
    <dbReference type="NCBI Taxonomy" id="2033"/>
    <lineage>
        <taxon>Bacteria</taxon>
        <taxon>Bacillati</taxon>
        <taxon>Actinomycetota</taxon>
        <taxon>Actinomycetes</taxon>
        <taxon>Micrococcales</taxon>
        <taxon>Microbacteriaceae</taxon>
        <taxon>Microbacterium</taxon>
    </lineage>
</organism>
<dbReference type="PATRIC" id="fig|2033.6.peg.1999"/>
<reference evidence="1 2" key="1">
    <citation type="journal article" date="2016" name="Front. Microbiol.">
        <title>Genomic Resource of Rice Seed Associated Bacteria.</title>
        <authorList>
            <person name="Midha S."/>
            <person name="Bansal K."/>
            <person name="Sharma S."/>
            <person name="Kumar N."/>
            <person name="Patil P.P."/>
            <person name="Chaudhry V."/>
            <person name="Patil P.B."/>
        </authorList>
    </citation>
    <scope>NUCLEOTIDE SEQUENCE [LARGE SCALE GENOMIC DNA]</scope>
    <source>
        <strain evidence="1 2">NS220</strain>
    </source>
</reference>
<evidence type="ECO:0000313" key="2">
    <source>
        <dbReference type="Proteomes" id="UP000075025"/>
    </source>
</evidence>
<dbReference type="Proteomes" id="UP000075025">
    <property type="component" value="Unassembled WGS sequence"/>
</dbReference>
<evidence type="ECO:0008006" key="3">
    <source>
        <dbReference type="Google" id="ProtNLM"/>
    </source>
</evidence>
<dbReference type="AlphaFoldDB" id="A0A147EZ96"/>
<sequence length="378" mass="40786">MSTVIRASSPLSLLALVPRLLGCTPRRSLVLVPFAESRSLAALRVDLPADDNPDLPRIASTLIGMACKVPLTDAVTVVIYTDDDVADRGMLPHSALVDAVLERAHICGLRVVEALVAGANGWGSYRDPSVGGAHTLDEITAAGPDVPESFPEHDQVAAAALPVVDLAETERMARALEDVDLLLDVPRRRKNLSVSRRRSAEAILDELSDPPALFESVLEPLTDTTGRHRLASLAFALERPLLRDVALMQWVGDIAAGDAAFHAQTRFPDGEGYPQDIARPMWGEGAIPDLDRLLVALDRCRRVAATAPRSRRPGALAACAWLAWATGRSTHAAFYAESALEIDPAHGLSGIVLTLTDNGRLPEWLFERTPRRARGRLT</sequence>
<dbReference type="RefSeq" id="WP_058623045.1">
    <property type="nucleotide sequence ID" value="NZ_LDRT01000027.1"/>
</dbReference>
<dbReference type="EMBL" id="LDRT01000027">
    <property type="protein sequence ID" value="KTR95695.1"/>
    <property type="molecule type" value="Genomic_DNA"/>
</dbReference>
<protein>
    <recommendedName>
        <fullName evidence="3">Lipopolysaccharide biosynthesis protein</fullName>
    </recommendedName>
</protein>
<dbReference type="OrthoDB" id="4954868at2"/>
<gene>
    <name evidence="1" type="ORF">NS220_05355</name>
</gene>
<dbReference type="Pfam" id="PF13830">
    <property type="entry name" value="DUF4192"/>
    <property type="match status" value="1"/>
</dbReference>
<comment type="caution">
    <text evidence="1">The sequence shown here is derived from an EMBL/GenBank/DDBJ whole genome shotgun (WGS) entry which is preliminary data.</text>
</comment>
<accession>A0A147EZ96</accession>
<proteinExistence type="predicted"/>
<evidence type="ECO:0000313" key="1">
    <source>
        <dbReference type="EMBL" id="KTR95695.1"/>
    </source>
</evidence>
<dbReference type="InterPro" id="IPR025447">
    <property type="entry name" value="DUF4192"/>
</dbReference>